<name>A0A6M0GZQ3_9CLOT</name>
<accession>A0A6M0GZQ3</accession>
<comment type="similarity">
    <text evidence="6">Belongs to the HrcA family.</text>
</comment>
<evidence type="ECO:0000313" key="9">
    <source>
        <dbReference type="Proteomes" id="UP000481872"/>
    </source>
</evidence>
<dbReference type="EMBL" id="JAAGPU010000001">
    <property type="protein sequence ID" value="NEU03408.1"/>
    <property type="molecule type" value="Genomic_DNA"/>
</dbReference>
<evidence type="ECO:0000256" key="3">
    <source>
        <dbReference type="ARBA" id="ARBA00023016"/>
    </source>
</evidence>
<dbReference type="Proteomes" id="UP000481872">
    <property type="component" value="Unassembled WGS sequence"/>
</dbReference>
<organism evidence="8 9">
    <name type="scientific">Clostridium senegalense</name>
    <dbReference type="NCBI Taxonomy" id="1465809"/>
    <lineage>
        <taxon>Bacteria</taxon>
        <taxon>Bacillati</taxon>
        <taxon>Bacillota</taxon>
        <taxon>Clostridia</taxon>
        <taxon>Eubacteriales</taxon>
        <taxon>Clostridiaceae</taxon>
        <taxon>Clostridium</taxon>
    </lineage>
</organism>
<dbReference type="SUPFAM" id="SSF46785">
    <property type="entry name" value="Winged helix' DNA-binding domain"/>
    <property type="match status" value="1"/>
</dbReference>
<dbReference type="InterPro" id="IPR021153">
    <property type="entry name" value="HrcA_C"/>
</dbReference>
<dbReference type="GO" id="GO:0003677">
    <property type="term" value="F:DNA binding"/>
    <property type="evidence" value="ECO:0007669"/>
    <property type="project" value="InterPro"/>
</dbReference>
<dbReference type="InterPro" id="IPR036388">
    <property type="entry name" value="WH-like_DNA-bd_sf"/>
</dbReference>
<proteinExistence type="inferred from homology"/>
<evidence type="ECO:0000256" key="2">
    <source>
        <dbReference type="ARBA" id="ARBA00023015"/>
    </source>
</evidence>
<evidence type="ECO:0000256" key="5">
    <source>
        <dbReference type="ARBA" id="ARBA00055319"/>
    </source>
</evidence>
<evidence type="ECO:0000256" key="6">
    <source>
        <dbReference type="HAMAP-Rule" id="MF_00081"/>
    </source>
</evidence>
<protein>
    <recommendedName>
        <fullName evidence="6">Heat-inducible transcription repressor HrcA</fullName>
    </recommendedName>
</protein>
<keyword evidence="9" id="KW-1185">Reference proteome</keyword>
<dbReference type="Pfam" id="PF01628">
    <property type="entry name" value="HrcA"/>
    <property type="match status" value="1"/>
</dbReference>
<keyword evidence="2 6" id="KW-0805">Transcription regulation</keyword>
<feature type="domain" description="Heat-inducible transcription repressor HrcA C-terminal" evidence="7">
    <location>
        <begin position="106"/>
        <end position="325"/>
    </location>
</feature>
<dbReference type="Gene3D" id="1.10.10.10">
    <property type="entry name" value="Winged helix-like DNA-binding domain superfamily/Winged helix DNA-binding domain"/>
    <property type="match status" value="1"/>
</dbReference>
<dbReference type="InterPro" id="IPR002571">
    <property type="entry name" value="HrcA"/>
</dbReference>
<dbReference type="NCBIfam" id="TIGR00331">
    <property type="entry name" value="hrcA"/>
    <property type="match status" value="1"/>
</dbReference>
<reference evidence="8 9" key="1">
    <citation type="submission" date="2020-02" db="EMBL/GenBank/DDBJ databases">
        <title>Genome assembly of a novel Clostridium senegalense strain.</title>
        <authorList>
            <person name="Gupta T.B."/>
            <person name="Jauregui R."/>
            <person name="Maclean P."/>
            <person name="Nawarathana A."/>
            <person name="Brightwell G."/>
        </authorList>
    </citation>
    <scope>NUCLEOTIDE SEQUENCE [LARGE SCALE GENOMIC DNA]</scope>
    <source>
        <strain evidence="8 9">AGRFS4</strain>
    </source>
</reference>
<dbReference type="PANTHER" id="PTHR34824">
    <property type="entry name" value="HEAT-INDUCIBLE TRANSCRIPTION REPRESSOR HRCA"/>
    <property type="match status" value="1"/>
</dbReference>
<dbReference type="FunFam" id="1.10.10.10:FF:000049">
    <property type="entry name" value="Heat-inducible transcription repressor HrcA"/>
    <property type="match status" value="1"/>
</dbReference>
<dbReference type="GO" id="GO:0045892">
    <property type="term" value="P:negative regulation of DNA-templated transcription"/>
    <property type="evidence" value="ECO:0007669"/>
    <property type="project" value="UniProtKB-UniRule"/>
</dbReference>
<dbReference type="Gene3D" id="3.30.450.40">
    <property type="match status" value="1"/>
</dbReference>
<evidence type="ECO:0000256" key="4">
    <source>
        <dbReference type="ARBA" id="ARBA00023163"/>
    </source>
</evidence>
<dbReference type="InterPro" id="IPR036390">
    <property type="entry name" value="WH_DNA-bd_sf"/>
</dbReference>
<dbReference type="SUPFAM" id="SSF55781">
    <property type="entry name" value="GAF domain-like"/>
    <property type="match status" value="1"/>
</dbReference>
<dbReference type="Gene3D" id="3.30.390.60">
    <property type="entry name" value="Heat-inducible transcription repressor hrca homolog, domain 3"/>
    <property type="match status" value="1"/>
</dbReference>
<keyword evidence="3 6" id="KW-0346">Stress response</keyword>
<dbReference type="PANTHER" id="PTHR34824:SF1">
    <property type="entry name" value="HEAT-INDUCIBLE TRANSCRIPTION REPRESSOR HRCA"/>
    <property type="match status" value="1"/>
</dbReference>
<dbReference type="HAMAP" id="MF_00081">
    <property type="entry name" value="HrcA"/>
    <property type="match status" value="1"/>
</dbReference>
<keyword evidence="4 6" id="KW-0804">Transcription</keyword>
<evidence type="ECO:0000313" key="8">
    <source>
        <dbReference type="EMBL" id="NEU03408.1"/>
    </source>
</evidence>
<gene>
    <name evidence="6 8" type="primary">hrcA</name>
    <name evidence="8" type="ORF">G3M99_00795</name>
</gene>
<comment type="caution">
    <text evidence="8">The sequence shown here is derived from an EMBL/GenBank/DDBJ whole genome shotgun (WGS) entry which is preliminary data.</text>
</comment>
<comment type="function">
    <text evidence="5 6">Negative regulator of class I heat shock genes (grpE-dnaK-dnaJ and groELS operons). Prevents heat-shock induction of these operons.</text>
</comment>
<evidence type="ECO:0000256" key="1">
    <source>
        <dbReference type="ARBA" id="ARBA00022491"/>
    </source>
</evidence>
<dbReference type="InterPro" id="IPR029016">
    <property type="entry name" value="GAF-like_dom_sf"/>
</dbReference>
<dbReference type="AlphaFoldDB" id="A0A6M0GZQ3"/>
<keyword evidence="1 6" id="KW-0678">Repressor</keyword>
<dbReference type="InterPro" id="IPR023120">
    <property type="entry name" value="WHTH_transcript_rep_HrcA_IDD"/>
</dbReference>
<evidence type="ECO:0000259" key="7">
    <source>
        <dbReference type="Pfam" id="PF01628"/>
    </source>
</evidence>
<dbReference type="PIRSF" id="PIRSF005485">
    <property type="entry name" value="HrcA"/>
    <property type="match status" value="1"/>
</dbReference>
<sequence>MKMDDRKIYILQAIIHDYITCGEPVGSRTIAKKYDLGISSATIRNEMADLEDMGYLEQLHTSSGRKPSDKGYRLYVDNLMKISNLTSQEKAIIKKSIIDMACGEIDRIIMNATEILSDLTKLTSIVKAPSLRKSTLRHVQLSLVDNNNVLATMITNSGVIRNNIIKITKPIDSSTLLKLNNVLNEKLRDINIEDISLEFLLNIKRELKGNEEILDAIIPILYGTLINEENSKIYIKGSTNIFNYQEYNDIEKAKDFLNFLNNNEFVKSLLDQNKENGLAISIGKENFNEYTKQCSIITATYNYNGIPLGTIGVIGPTRIPYGKVVGILNTLVDELNFNIEEIYKKF</sequence>